<evidence type="ECO:0000256" key="6">
    <source>
        <dbReference type="ARBA" id="ARBA00023316"/>
    </source>
</evidence>
<dbReference type="InterPro" id="IPR003770">
    <property type="entry name" value="MLTG-like"/>
</dbReference>
<reference evidence="8 9" key="1">
    <citation type="submission" date="2019-03" db="EMBL/GenBank/DDBJ databases">
        <title>Genomic Encyclopedia of Type Strains, Phase IV (KMG-IV): sequencing the most valuable type-strain genomes for metagenomic binning, comparative biology and taxonomic classification.</title>
        <authorList>
            <person name="Goeker M."/>
        </authorList>
    </citation>
    <scope>NUCLEOTIDE SEQUENCE [LARGE SCALE GENOMIC DNA]</scope>
    <source>
        <strain evidence="8 9">DSM 25287</strain>
    </source>
</reference>
<dbReference type="FunFam" id="3.30.160.60:FF:000242">
    <property type="entry name" value="Endolytic murein transglycosylase"/>
    <property type="match status" value="1"/>
</dbReference>
<evidence type="ECO:0000256" key="7">
    <source>
        <dbReference type="HAMAP-Rule" id="MF_02065"/>
    </source>
</evidence>
<evidence type="ECO:0000313" key="8">
    <source>
        <dbReference type="EMBL" id="TCO83142.1"/>
    </source>
</evidence>
<comment type="function">
    <text evidence="7">Functions as a peptidoglycan terminase that cleaves nascent peptidoglycan strands endolytically to terminate their elongation.</text>
</comment>
<evidence type="ECO:0000313" key="9">
    <source>
        <dbReference type="Proteomes" id="UP000295765"/>
    </source>
</evidence>
<keyword evidence="4 7" id="KW-0472">Membrane</keyword>
<dbReference type="AlphaFoldDB" id="A0A4R2LTM3"/>
<dbReference type="GO" id="GO:0008932">
    <property type="term" value="F:lytic endotransglycosylase activity"/>
    <property type="evidence" value="ECO:0007669"/>
    <property type="project" value="UniProtKB-UniRule"/>
</dbReference>
<keyword evidence="7" id="KW-0997">Cell inner membrane</keyword>
<dbReference type="PANTHER" id="PTHR30518">
    <property type="entry name" value="ENDOLYTIC MUREIN TRANSGLYCOSYLASE"/>
    <property type="match status" value="1"/>
</dbReference>
<keyword evidence="2 7" id="KW-0812">Transmembrane</keyword>
<accession>A0A4R2LTM3</accession>
<dbReference type="CDD" id="cd08010">
    <property type="entry name" value="MltG_like"/>
    <property type="match status" value="1"/>
</dbReference>
<name>A0A4R2LTM3_9GAMM</name>
<evidence type="ECO:0000256" key="2">
    <source>
        <dbReference type="ARBA" id="ARBA00022692"/>
    </source>
</evidence>
<dbReference type="HAMAP" id="MF_02065">
    <property type="entry name" value="MltG"/>
    <property type="match status" value="1"/>
</dbReference>
<keyword evidence="3 7" id="KW-1133">Transmembrane helix</keyword>
<dbReference type="GO" id="GO:0009252">
    <property type="term" value="P:peptidoglycan biosynthetic process"/>
    <property type="evidence" value="ECO:0007669"/>
    <property type="project" value="UniProtKB-UniRule"/>
</dbReference>
<dbReference type="GO" id="GO:0071555">
    <property type="term" value="P:cell wall organization"/>
    <property type="evidence" value="ECO:0007669"/>
    <property type="project" value="UniProtKB-KW"/>
</dbReference>
<dbReference type="Gene3D" id="3.30.160.60">
    <property type="entry name" value="Classic Zinc Finger"/>
    <property type="match status" value="1"/>
</dbReference>
<dbReference type="RefSeq" id="WP_132538926.1">
    <property type="nucleotide sequence ID" value="NZ_SLWY01000003.1"/>
</dbReference>
<dbReference type="Pfam" id="PF02618">
    <property type="entry name" value="YceG"/>
    <property type="match status" value="1"/>
</dbReference>
<dbReference type="Proteomes" id="UP000295765">
    <property type="component" value="Unassembled WGS sequence"/>
</dbReference>
<proteinExistence type="inferred from homology"/>
<organism evidence="8 9">
    <name type="scientific">Plasticicumulans lactativorans</name>
    <dbReference type="NCBI Taxonomy" id="1133106"/>
    <lineage>
        <taxon>Bacteria</taxon>
        <taxon>Pseudomonadati</taxon>
        <taxon>Pseudomonadota</taxon>
        <taxon>Gammaproteobacteria</taxon>
        <taxon>Candidatus Competibacteraceae</taxon>
        <taxon>Plasticicumulans</taxon>
    </lineage>
</organism>
<evidence type="ECO:0000256" key="1">
    <source>
        <dbReference type="ARBA" id="ARBA00022475"/>
    </source>
</evidence>
<dbReference type="EC" id="4.2.2.29" evidence="7"/>
<evidence type="ECO:0000256" key="4">
    <source>
        <dbReference type="ARBA" id="ARBA00023136"/>
    </source>
</evidence>
<keyword evidence="6 7" id="KW-0961">Cell wall biogenesis/degradation</keyword>
<feature type="site" description="Important for catalytic activity" evidence="7">
    <location>
        <position position="227"/>
    </location>
</feature>
<protein>
    <recommendedName>
        <fullName evidence="7">Endolytic murein transglycosylase</fullName>
        <ecNumber evidence="7">4.2.2.29</ecNumber>
    </recommendedName>
    <alternativeName>
        <fullName evidence="7">Peptidoglycan lytic transglycosylase</fullName>
    </alternativeName>
    <alternativeName>
        <fullName evidence="7">Peptidoglycan polymerization terminase</fullName>
    </alternativeName>
</protein>
<comment type="catalytic activity">
    <reaction evidence="7">
        <text>a peptidoglycan chain = a peptidoglycan chain with N-acetyl-1,6-anhydromuramyl-[peptide] at the reducing end + a peptidoglycan chain with N-acetylglucosamine at the non-reducing end.</text>
        <dbReference type="EC" id="4.2.2.29"/>
    </reaction>
</comment>
<dbReference type="PANTHER" id="PTHR30518:SF2">
    <property type="entry name" value="ENDOLYTIC MUREIN TRANSGLYCOSYLASE"/>
    <property type="match status" value="1"/>
</dbReference>
<dbReference type="OrthoDB" id="9814591at2"/>
<dbReference type="NCBIfam" id="TIGR00247">
    <property type="entry name" value="endolytic transglycosylase MltG"/>
    <property type="match status" value="1"/>
</dbReference>
<keyword evidence="9" id="KW-1185">Reference proteome</keyword>
<gene>
    <name evidence="7" type="primary">mltG</name>
    <name evidence="8" type="ORF">EV699_103192</name>
</gene>
<dbReference type="GO" id="GO:0005886">
    <property type="term" value="C:plasma membrane"/>
    <property type="evidence" value="ECO:0007669"/>
    <property type="project" value="UniProtKB-UniRule"/>
</dbReference>
<sequence length="347" mass="38312">MSGGWFDRLRARRGRLLALVAALVVLGLLAGALQVQRLLDRPLNLPPEGLTFEVPPGSSVGQLATRLAEQGVLDAPRLFVVYARVSGYAPRLKAGEYRLATGTSARALLEQWAAGRVVLYDLTLVEGWTFREAFAAVQAHPKLRATLAGLDEATIMARLGHPGEHPEGRFFPDTYRFAAGTTDLEFLGRAYRTMQQRLDEVWTRRRSDLPLASPDEVLILASIIEKETAVPEERRRVAGVFVRRLARGMPLQTDPTVIYGLGERYDGRLKSADLRSDTPYNTYTRRGLPPTPIALPGLAALAAAVDPLPGDELYFVARGDGGHVFSATLEEHNRHVRDYLQRQRSAP</sequence>
<keyword evidence="1 7" id="KW-1003">Cell membrane</keyword>
<evidence type="ECO:0000256" key="5">
    <source>
        <dbReference type="ARBA" id="ARBA00023239"/>
    </source>
</evidence>
<dbReference type="Gene3D" id="3.30.1490.480">
    <property type="entry name" value="Endolytic murein transglycosylase"/>
    <property type="match status" value="1"/>
</dbReference>
<comment type="similarity">
    <text evidence="7">Belongs to the transglycosylase MltG family.</text>
</comment>
<evidence type="ECO:0000256" key="3">
    <source>
        <dbReference type="ARBA" id="ARBA00022989"/>
    </source>
</evidence>
<comment type="caution">
    <text evidence="8">The sequence shown here is derived from an EMBL/GenBank/DDBJ whole genome shotgun (WGS) entry which is preliminary data.</text>
</comment>
<dbReference type="EMBL" id="SLWY01000003">
    <property type="protein sequence ID" value="TCO83142.1"/>
    <property type="molecule type" value="Genomic_DNA"/>
</dbReference>
<keyword evidence="5 7" id="KW-0456">Lyase</keyword>